<dbReference type="RefSeq" id="WP_085884759.1">
    <property type="nucleotide sequence ID" value="NZ_FWFR01000003.1"/>
</dbReference>
<keyword evidence="3 6" id="KW-0249">Electron transport</keyword>
<dbReference type="InterPro" id="IPR017896">
    <property type="entry name" value="4Fe4S_Fe-S-bd"/>
</dbReference>
<dbReference type="PROSITE" id="PS51379">
    <property type="entry name" value="4FE4S_FER_2"/>
    <property type="match status" value="1"/>
</dbReference>
<comment type="function">
    <text evidence="6">Ferredoxins are iron-sulfur proteins that transfer electrons in a wide variety of metabolic reactions.</text>
</comment>
<dbReference type="GO" id="GO:0005506">
    <property type="term" value="F:iron ion binding"/>
    <property type="evidence" value="ECO:0007669"/>
    <property type="project" value="UniProtKB-UniRule"/>
</dbReference>
<gene>
    <name evidence="8" type="primary">subB</name>
    <name evidence="8" type="ORF">OCH7691_03412</name>
</gene>
<dbReference type="InterPro" id="IPR001080">
    <property type="entry name" value="3Fe4S_ferredoxin"/>
</dbReference>
<evidence type="ECO:0000256" key="6">
    <source>
        <dbReference type="RuleBase" id="RU368020"/>
    </source>
</evidence>
<evidence type="ECO:0000256" key="5">
    <source>
        <dbReference type="ARBA" id="ARBA00023014"/>
    </source>
</evidence>
<dbReference type="GO" id="GO:0051536">
    <property type="term" value="F:iron-sulfur cluster binding"/>
    <property type="evidence" value="ECO:0007669"/>
    <property type="project" value="UniProtKB-KW"/>
</dbReference>
<evidence type="ECO:0000256" key="4">
    <source>
        <dbReference type="ARBA" id="ARBA00023004"/>
    </source>
</evidence>
<dbReference type="SUPFAM" id="SSF54862">
    <property type="entry name" value="4Fe-4S ferredoxins"/>
    <property type="match status" value="1"/>
</dbReference>
<evidence type="ECO:0000256" key="3">
    <source>
        <dbReference type="ARBA" id="ARBA00022982"/>
    </source>
</evidence>
<name>A0A1Y5TT50_9PROT</name>
<dbReference type="InParanoid" id="A0A1Y5TT50"/>
<dbReference type="AlphaFoldDB" id="A0A1Y5TT50"/>
<organism evidence="8 9">
    <name type="scientific">Oceanibacterium hippocampi</name>
    <dbReference type="NCBI Taxonomy" id="745714"/>
    <lineage>
        <taxon>Bacteria</taxon>
        <taxon>Pseudomonadati</taxon>
        <taxon>Pseudomonadota</taxon>
        <taxon>Alphaproteobacteria</taxon>
        <taxon>Sneathiellales</taxon>
        <taxon>Sneathiellaceae</taxon>
        <taxon>Oceanibacterium</taxon>
    </lineage>
</organism>
<evidence type="ECO:0000313" key="8">
    <source>
        <dbReference type="EMBL" id="SLN71907.1"/>
    </source>
</evidence>
<keyword evidence="4 6" id="KW-0408">Iron</keyword>
<keyword evidence="9" id="KW-1185">Reference proteome</keyword>
<dbReference type="OrthoDB" id="164224at2"/>
<evidence type="ECO:0000256" key="2">
    <source>
        <dbReference type="ARBA" id="ARBA00022723"/>
    </source>
</evidence>
<protein>
    <recommendedName>
        <fullName evidence="6">Ferredoxin</fullName>
    </recommendedName>
</protein>
<keyword evidence="5 6" id="KW-0411">Iron-sulfur</keyword>
<evidence type="ECO:0000256" key="1">
    <source>
        <dbReference type="ARBA" id="ARBA00022448"/>
    </source>
</evidence>
<sequence length="68" mass="7445">MAKLKIFIDQDKCVGAGQCVFAAPEVFDQREDDGIVELLAEEPEESQHGAVMQAVRLCPAKAIRVEEA</sequence>
<evidence type="ECO:0000313" key="9">
    <source>
        <dbReference type="Proteomes" id="UP000193200"/>
    </source>
</evidence>
<dbReference type="Proteomes" id="UP000193200">
    <property type="component" value="Unassembled WGS sequence"/>
</dbReference>
<dbReference type="EMBL" id="FWFR01000003">
    <property type="protein sequence ID" value="SLN71907.1"/>
    <property type="molecule type" value="Genomic_DNA"/>
</dbReference>
<feature type="domain" description="4Fe-4S ferredoxin-type" evidence="7">
    <location>
        <begin position="4"/>
        <end position="32"/>
    </location>
</feature>
<dbReference type="Gene3D" id="3.30.70.20">
    <property type="match status" value="1"/>
</dbReference>
<dbReference type="PANTHER" id="PTHR36923:SF3">
    <property type="entry name" value="FERREDOXIN"/>
    <property type="match status" value="1"/>
</dbReference>
<evidence type="ECO:0000259" key="7">
    <source>
        <dbReference type="PROSITE" id="PS51379"/>
    </source>
</evidence>
<accession>A0A1Y5TT50</accession>
<dbReference type="Pfam" id="PF13370">
    <property type="entry name" value="Fer4_13"/>
    <property type="match status" value="1"/>
</dbReference>
<reference evidence="8 9" key="1">
    <citation type="submission" date="2017-03" db="EMBL/GenBank/DDBJ databases">
        <authorList>
            <person name="Afonso C.L."/>
            <person name="Miller P.J."/>
            <person name="Scott M.A."/>
            <person name="Spackman E."/>
            <person name="Goraichik I."/>
            <person name="Dimitrov K.M."/>
            <person name="Suarez D.L."/>
            <person name="Swayne D.E."/>
        </authorList>
    </citation>
    <scope>NUCLEOTIDE SEQUENCE [LARGE SCALE GENOMIC DNA]</scope>
    <source>
        <strain evidence="8 9">CECT 7691</strain>
    </source>
</reference>
<keyword evidence="1 6" id="KW-0813">Transport</keyword>
<dbReference type="GO" id="GO:0009055">
    <property type="term" value="F:electron transfer activity"/>
    <property type="evidence" value="ECO:0007669"/>
    <property type="project" value="UniProtKB-UniRule"/>
</dbReference>
<dbReference type="InterPro" id="IPR051269">
    <property type="entry name" value="Fe-S_cluster_ET"/>
</dbReference>
<keyword evidence="2 6" id="KW-0479">Metal-binding</keyword>
<dbReference type="PANTHER" id="PTHR36923">
    <property type="entry name" value="FERREDOXIN"/>
    <property type="match status" value="1"/>
</dbReference>
<dbReference type="PRINTS" id="PR00352">
    <property type="entry name" value="3FE4SFRDOXIN"/>
</dbReference>
<proteinExistence type="predicted"/>